<organism evidence="2 3">
    <name type="scientific">Favolaschia claudopus</name>
    <dbReference type="NCBI Taxonomy" id="2862362"/>
    <lineage>
        <taxon>Eukaryota</taxon>
        <taxon>Fungi</taxon>
        <taxon>Dikarya</taxon>
        <taxon>Basidiomycota</taxon>
        <taxon>Agaricomycotina</taxon>
        <taxon>Agaricomycetes</taxon>
        <taxon>Agaricomycetidae</taxon>
        <taxon>Agaricales</taxon>
        <taxon>Marasmiineae</taxon>
        <taxon>Mycenaceae</taxon>
        <taxon>Favolaschia</taxon>
    </lineage>
</organism>
<protein>
    <submittedName>
        <fullName evidence="2">Uncharacterized protein</fullName>
    </submittedName>
</protein>
<evidence type="ECO:0000256" key="1">
    <source>
        <dbReference type="SAM" id="MobiDB-lite"/>
    </source>
</evidence>
<keyword evidence="3" id="KW-1185">Reference proteome</keyword>
<accession>A0AAW0CH09</accession>
<reference evidence="2 3" key="1">
    <citation type="journal article" date="2024" name="J Genomics">
        <title>Draft genome sequencing and assembly of Favolaschia claudopus CIRM-BRFM 2984 isolated from oak limbs.</title>
        <authorList>
            <person name="Navarro D."/>
            <person name="Drula E."/>
            <person name="Chaduli D."/>
            <person name="Cazenave R."/>
            <person name="Ahrendt S."/>
            <person name="Wang J."/>
            <person name="Lipzen A."/>
            <person name="Daum C."/>
            <person name="Barry K."/>
            <person name="Grigoriev I.V."/>
            <person name="Favel A."/>
            <person name="Rosso M.N."/>
            <person name="Martin F."/>
        </authorList>
    </citation>
    <scope>NUCLEOTIDE SEQUENCE [LARGE SCALE GENOMIC DNA]</scope>
    <source>
        <strain evidence="2 3">CIRM-BRFM 2984</strain>
    </source>
</reference>
<dbReference type="EMBL" id="JAWWNJ010000016">
    <property type="protein sequence ID" value="KAK7039380.1"/>
    <property type="molecule type" value="Genomic_DNA"/>
</dbReference>
<evidence type="ECO:0000313" key="3">
    <source>
        <dbReference type="Proteomes" id="UP001362999"/>
    </source>
</evidence>
<name>A0AAW0CH09_9AGAR</name>
<dbReference type="Proteomes" id="UP001362999">
    <property type="component" value="Unassembled WGS sequence"/>
</dbReference>
<comment type="caution">
    <text evidence="2">The sequence shown here is derived from an EMBL/GenBank/DDBJ whole genome shotgun (WGS) entry which is preliminary data.</text>
</comment>
<dbReference type="AlphaFoldDB" id="A0AAW0CH09"/>
<gene>
    <name evidence="2" type="ORF">R3P38DRAFT_2899210</name>
</gene>
<feature type="region of interest" description="Disordered" evidence="1">
    <location>
        <begin position="194"/>
        <end position="216"/>
    </location>
</feature>
<proteinExistence type="predicted"/>
<sequence>MAIPSSRIIELVIPDETETSENVRDRLEWTWGLGHDHLDDHLQQFSDPQGLLTNETVLMIPNNKIIDALLCRDIGGKMGVRRPYIQKLYNDCDSFEYLMLSIDPANSIPPRLSTSQLPPHLALCTTFGKMMKAWGSLSAADWTAHCGSLVERAKAVAHNDRPVLSSHNLSTMQHVYNNCSWAEYVPSSFLSADSDQTMVEPEDDEPSSPKRKSAEVNWDALSSVSRREPKRRLLCVELESDADSAREGSISEDSHFTGIEDDTQAFVKASTARGDYEVDRRWLKTMRSWLAGSSDADADEALFSAGEVDDSQEQPRLLATLDLEKPDYLSRSRTMS</sequence>
<evidence type="ECO:0000313" key="2">
    <source>
        <dbReference type="EMBL" id="KAK7039380.1"/>
    </source>
</evidence>